<keyword evidence="2" id="KW-0804">Transcription</keyword>
<evidence type="ECO:0000313" key="4">
    <source>
        <dbReference type="EMBL" id="WCG38054.1"/>
    </source>
</evidence>
<gene>
    <name evidence="4" type="ORF">PML80_01480</name>
</gene>
<reference evidence="4" key="1">
    <citation type="submission" date="2023-01" db="EMBL/GenBank/DDBJ databases">
        <title>Oxazolidinone resistance genes in florfenicol resistant enterococci from beef cattle and veal calves at slaughter.</title>
        <authorList>
            <person name="Biggel M."/>
        </authorList>
    </citation>
    <scope>NUCLEOTIDE SEQUENCE</scope>
    <source>
        <strain evidence="4">K79-1</strain>
    </source>
</reference>
<dbReference type="InterPro" id="IPR007737">
    <property type="entry name" value="Mga_HTH"/>
</dbReference>
<protein>
    <submittedName>
        <fullName evidence="4">Helix-turn-helix domain-containing protein</fullName>
    </submittedName>
</protein>
<dbReference type="EMBL" id="CP116590">
    <property type="protein sequence ID" value="WCG38054.1"/>
    <property type="molecule type" value="Genomic_DNA"/>
</dbReference>
<organism evidence="4 5">
    <name type="scientific">Aerococcus urinaeequi</name>
    <dbReference type="NCBI Taxonomy" id="51665"/>
    <lineage>
        <taxon>Bacteria</taxon>
        <taxon>Bacillati</taxon>
        <taxon>Bacillota</taxon>
        <taxon>Bacilli</taxon>
        <taxon>Lactobacillales</taxon>
        <taxon>Aerococcaceae</taxon>
        <taxon>Aerococcus</taxon>
    </lineage>
</organism>
<evidence type="ECO:0000259" key="3">
    <source>
        <dbReference type="Pfam" id="PF05043"/>
    </source>
</evidence>
<dbReference type="PANTHER" id="PTHR30185:SF18">
    <property type="entry name" value="TRANSCRIPTIONAL REGULATOR MTLR"/>
    <property type="match status" value="1"/>
</dbReference>
<evidence type="ECO:0000256" key="1">
    <source>
        <dbReference type="ARBA" id="ARBA00023015"/>
    </source>
</evidence>
<dbReference type="Proteomes" id="UP001179483">
    <property type="component" value="Chromosome"/>
</dbReference>
<dbReference type="InterPro" id="IPR050661">
    <property type="entry name" value="BglG_antiterminators"/>
</dbReference>
<dbReference type="PANTHER" id="PTHR30185">
    <property type="entry name" value="CRYPTIC BETA-GLUCOSIDE BGL OPERON ANTITERMINATOR"/>
    <property type="match status" value="1"/>
</dbReference>
<dbReference type="AlphaFoldDB" id="A0AAF0BI58"/>
<evidence type="ECO:0000313" key="5">
    <source>
        <dbReference type="Proteomes" id="UP001179483"/>
    </source>
</evidence>
<accession>A0AAF0BI58</accession>
<proteinExistence type="predicted"/>
<feature type="domain" description="Mga helix-turn-helix" evidence="3">
    <location>
        <begin position="42"/>
        <end position="118"/>
    </location>
</feature>
<name>A0AAF0BI58_9LACT</name>
<dbReference type="Pfam" id="PF05043">
    <property type="entry name" value="Mga"/>
    <property type="match status" value="1"/>
</dbReference>
<sequence>MAISQSAKPGWTPDKSILASISDNIKNLLTDDKYEAEIYKTLKDRPAQFILYLMFKDSSVSMQDIADTYFLSKTIVAKEFETIKRWLQRSKGLKLLVTTHGCKILGDERDKRIYISNLITFDLLKQLPLENDFSVVYKLYIESISKLLTKIVIENMLVISDGDFNRICRYIVTSMIRSQTGYIIEEDSSFQKDHIILTSLFNKVKDATGFELSKRECSEIIQLLNVFNRDANNVTDQKTLTCVQETLIEINNLFAVKDLPPKSEIEKLSKSIEILKNKQKQGITTLNSLNNEIVKSNLY</sequence>
<keyword evidence="1" id="KW-0805">Transcription regulation</keyword>
<evidence type="ECO:0000256" key="2">
    <source>
        <dbReference type="ARBA" id="ARBA00023163"/>
    </source>
</evidence>
<dbReference type="RefSeq" id="WP_271736097.1">
    <property type="nucleotide sequence ID" value="NZ_CP116590.1"/>
</dbReference>